<sequence>MALGCWGVLRAFSFPPSCGMAIVSSPLPFFPSLMLCPIAAMLSLWLVRGTMLAARVTFSPVNATVLAAWRWAVRVSCGHFQCHHAHLDFVLSALLSINSDWMLGFLLLFCLVASILSAFSSSTLLLSVMSAVVVRISFRKLLRDIYHQFSVAVSVYGVPVEDEGLLSVYADVEISRGDSITELIRYWPGCGFLYQRFVSEWNEMASNLEKCVSLLKQPRTGANGPGNSEGLSDEDPVAPPRYYGK</sequence>
<keyword evidence="2" id="KW-0472">Membrane</keyword>
<proteinExistence type="predicted"/>
<feature type="transmembrane region" description="Helical" evidence="2">
    <location>
        <begin position="52"/>
        <end position="71"/>
    </location>
</feature>
<feature type="transmembrane region" description="Helical" evidence="2">
    <location>
        <begin position="29"/>
        <end position="47"/>
    </location>
</feature>
<reference evidence="3" key="1">
    <citation type="submission" date="2020-07" db="EMBL/GenBank/DDBJ databases">
        <authorList>
            <person name="Lin J."/>
        </authorList>
    </citation>
    <scope>NUCLEOTIDE SEQUENCE</scope>
</reference>
<protein>
    <submittedName>
        <fullName evidence="3">Uncharacterized protein</fullName>
    </submittedName>
</protein>
<evidence type="ECO:0000313" key="3">
    <source>
        <dbReference type="EMBL" id="CAD1826148.1"/>
    </source>
</evidence>
<feature type="region of interest" description="Disordered" evidence="1">
    <location>
        <begin position="220"/>
        <end position="245"/>
    </location>
</feature>
<name>A0A6V7P685_ANACO</name>
<organism evidence="3">
    <name type="scientific">Ananas comosus var. bracteatus</name>
    <name type="common">red pineapple</name>
    <dbReference type="NCBI Taxonomy" id="296719"/>
    <lineage>
        <taxon>Eukaryota</taxon>
        <taxon>Viridiplantae</taxon>
        <taxon>Streptophyta</taxon>
        <taxon>Embryophyta</taxon>
        <taxon>Tracheophyta</taxon>
        <taxon>Spermatophyta</taxon>
        <taxon>Magnoliopsida</taxon>
        <taxon>Liliopsida</taxon>
        <taxon>Poales</taxon>
        <taxon>Bromeliaceae</taxon>
        <taxon>Bromelioideae</taxon>
        <taxon>Ananas</taxon>
    </lineage>
</organism>
<dbReference type="AlphaFoldDB" id="A0A6V7P685"/>
<keyword evidence="2" id="KW-1133">Transmembrane helix</keyword>
<gene>
    <name evidence="3" type="ORF">CB5_LOCUS9359</name>
</gene>
<evidence type="ECO:0000256" key="2">
    <source>
        <dbReference type="SAM" id="Phobius"/>
    </source>
</evidence>
<keyword evidence="2" id="KW-0812">Transmembrane</keyword>
<evidence type="ECO:0000256" key="1">
    <source>
        <dbReference type="SAM" id="MobiDB-lite"/>
    </source>
</evidence>
<accession>A0A6V7P685</accession>
<dbReference type="EMBL" id="LR862145">
    <property type="protein sequence ID" value="CAD1826148.1"/>
    <property type="molecule type" value="Genomic_DNA"/>
</dbReference>
<feature type="transmembrane region" description="Helical" evidence="2">
    <location>
        <begin position="101"/>
        <end position="134"/>
    </location>
</feature>